<protein>
    <recommendedName>
        <fullName evidence="2">WIT1/2 N-terminal helical bundle domain-containing protein</fullName>
    </recommendedName>
</protein>
<keyword evidence="1" id="KW-0175">Coiled coil</keyword>
<proteinExistence type="predicted"/>
<sequence length="789" mass="89618">MDGQIVNGVCDNDSESRSILLSEGLSHGENLDILRELVTRLDIELAYSAEKLVNLDLFTAIVSLGESELEELSAGNNKISEAKIEKALVFDLSFGYLDSEVTELGNFLTVLRNKICDAKQNVYLCRQSDPLRGKLHALESSWKHLQEQLSEMKRQLANLRRTLSAAGLANNEELEGLGSELQAAKRQISILRMLEKSLASELEFEKQLVESKEREEALESTLLLTNSILSNAEAFLEAALEKLLEAENSSHIFMGIAKEMTFRLQILQLNLHCSVQREEQLKAKLLCTNEVLSNMKAFSEDALGKLLEAEHSSEIFVSILREMMSHLQVLQLNLQCSVQREEQLKSKLSCANGVASEMEAYSEVALERLLEAEHFSAIFPAVIKEMMSHLQFLQFNLQGAVQREQELKSRLLLTNEATSNLEAFSEDALERLLEAQHSAEIFKGISKQVMSHLEILQFNLDFSVQREQELQSKLSLTNEAVSNLEAFSELALERLLEAEHRAEIFMGIAKEMMSRLQILQFNLHCSVRRERDLESKLQRSLEQLKEKEMVLTKAENKCEEMKQSFEEKGTLLEKKVKALEEKLQSSESELQVMKASYEASQEQLSLMEDAVQSLREHVFMAESRAHLAEAKFSALTEENVELREEVGFLKGVDINGERISLLEKQVRDLEMQLQNARMSAEASTEQQNMLYTAIWDMETLIEELKSKVSKAESRAESTEEQYLALAETNVELNEEISCLKAENEKLKESLKEANRKNVARVKEINNGAKLITEMVMQLAVERERIQKQA</sequence>
<keyword evidence="4" id="KW-1185">Reference proteome</keyword>
<feature type="domain" description="WIT1/2 N-terminal helical bundle" evidence="2">
    <location>
        <begin position="34"/>
        <end position="165"/>
    </location>
</feature>
<dbReference type="Proteomes" id="UP001153076">
    <property type="component" value="Unassembled WGS sequence"/>
</dbReference>
<dbReference type="AlphaFoldDB" id="A0A9Q1KCU4"/>
<evidence type="ECO:0000313" key="3">
    <source>
        <dbReference type="EMBL" id="KAJ8440917.1"/>
    </source>
</evidence>
<feature type="coiled-coil region" evidence="1">
    <location>
        <begin position="195"/>
        <end position="249"/>
    </location>
</feature>
<name>A0A9Q1KCU4_9CARY</name>
<dbReference type="PANTHER" id="PTHR35705">
    <property type="entry name" value="WPP DOMAIN-INTERACTING TAIL-ANCHORED PROTEIN 1"/>
    <property type="match status" value="1"/>
</dbReference>
<accession>A0A9Q1KCU4</accession>
<dbReference type="PANTHER" id="PTHR35705:SF2">
    <property type="entry name" value="WPP DOMAIN-INTERACTING TAIL-ANCHORED PROTEIN 2"/>
    <property type="match status" value="1"/>
</dbReference>
<dbReference type="InterPro" id="IPR058610">
    <property type="entry name" value="WIT1_2_N"/>
</dbReference>
<dbReference type="InterPro" id="IPR039976">
    <property type="entry name" value="WIT1/WIT2"/>
</dbReference>
<gene>
    <name evidence="3" type="ORF">Cgig2_022773</name>
</gene>
<dbReference type="Pfam" id="PF26581">
    <property type="entry name" value="WIT1_2_N"/>
    <property type="match status" value="1"/>
</dbReference>
<evidence type="ECO:0000259" key="2">
    <source>
        <dbReference type="Pfam" id="PF26581"/>
    </source>
</evidence>
<evidence type="ECO:0000256" key="1">
    <source>
        <dbReference type="SAM" id="Coils"/>
    </source>
</evidence>
<reference evidence="3" key="1">
    <citation type="submission" date="2022-04" db="EMBL/GenBank/DDBJ databases">
        <title>Carnegiea gigantea Genome sequencing and assembly v2.</title>
        <authorList>
            <person name="Copetti D."/>
            <person name="Sanderson M.J."/>
            <person name="Burquez A."/>
            <person name="Wojciechowski M.F."/>
        </authorList>
    </citation>
    <scope>NUCLEOTIDE SEQUENCE</scope>
    <source>
        <strain evidence="3">SGP5-SGP5p</strain>
        <tissue evidence="3">Aerial part</tissue>
    </source>
</reference>
<feature type="coiled-coil region" evidence="1">
    <location>
        <begin position="527"/>
        <end position="763"/>
    </location>
</feature>
<dbReference type="SUPFAM" id="SSF57997">
    <property type="entry name" value="Tropomyosin"/>
    <property type="match status" value="1"/>
</dbReference>
<evidence type="ECO:0000313" key="4">
    <source>
        <dbReference type="Proteomes" id="UP001153076"/>
    </source>
</evidence>
<feature type="coiled-coil region" evidence="1">
    <location>
        <begin position="135"/>
        <end position="169"/>
    </location>
</feature>
<dbReference type="Gene3D" id="1.10.287.1490">
    <property type="match status" value="1"/>
</dbReference>
<organism evidence="3 4">
    <name type="scientific">Carnegiea gigantea</name>
    <dbReference type="NCBI Taxonomy" id="171969"/>
    <lineage>
        <taxon>Eukaryota</taxon>
        <taxon>Viridiplantae</taxon>
        <taxon>Streptophyta</taxon>
        <taxon>Embryophyta</taxon>
        <taxon>Tracheophyta</taxon>
        <taxon>Spermatophyta</taxon>
        <taxon>Magnoliopsida</taxon>
        <taxon>eudicotyledons</taxon>
        <taxon>Gunneridae</taxon>
        <taxon>Pentapetalae</taxon>
        <taxon>Caryophyllales</taxon>
        <taxon>Cactineae</taxon>
        <taxon>Cactaceae</taxon>
        <taxon>Cactoideae</taxon>
        <taxon>Echinocereeae</taxon>
        <taxon>Carnegiea</taxon>
    </lineage>
</organism>
<comment type="caution">
    <text evidence="3">The sequence shown here is derived from an EMBL/GenBank/DDBJ whole genome shotgun (WGS) entry which is preliminary data.</text>
</comment>
<dbReference type="OrthoDB" id="1936068at2759"/>
<dbReference type="EMBL" id="JAKOGI010000182">
    <property type="protein sequence ID" value="KAJ8440917.1"/>
    <property type="molecule type" value="Genomic_DNA"/>
</dbReference>